<dbReference type="EMBL" id="JASPKY010000938">
    <property type="protein sequence ID" value="KAK9680068.1"/>
    <property type="molecule type" value="Genomic_DNA"/>
</dbReference>
<organism evidence="1 2">
    <name type="scientific">Popillia japonica</name>
    <name type="common">Japanese beetle</name>
    <dbReference type="NCBI Taxonomy" id="7064"/>
    <lineage>
        <taxon>Eukaryota</taxon>
        <taxon>Metazoa</taxon>
        <taxon>Ecdysozoa</taxon>
        <taxon>Arthropoda</taxon>
        <taxon>Hexapoda</taxon>
        <taxon>Insecta</taxon>
        <taxon>Pterygota</taxon>
        <taxon>Neoptera</taxon>
        <taxon>Endopterygota</taxon>
        <taxon>Coleoptera</taxon>
        <taxon>Polyphaga</taxon>
        <taxon>Scarabaeiformia</taxon>
        <taxon>Scarabaeidae</taxon>
        <taxon>Rutelinae</taxon>
        <taxon>Popillia</taxon>
    </lineage>
</organism>
<dbReference type="AlphaFoldDB" id="A0AAW1HTZ5"/>
<sequence>MYKKGNYNTNADTLSRIKLNALETVSVMNNAGNDTEDLLQDILDTLSRIKLNALETVSVMNNAGNDTEDLLQDILDTENFFEVPQQIPRRRQKMKN</sequence>
<evidence type="ECO:0000313" key="1">
    <source>
        <dbReference type="EMBL" id="KAK9680068.1"/>
    </source>
</evidence>
<evidence type="ECO:0000313" key="2">
    <source>
        <dbReference type="Proteomes" id="UP001458880"/>
    </source>
</evidence>
<proteinExistence type="predicted"/>
<keyword evidence="2" id="KW-1185">Reference proteome</keyword>
<name>A0AAW1HTZ5_POPJA</name>
<reference evidence="1 2" key="1">
    <citation type="journal article" date="2024" name="BMC Genomics">
        <title>De novo assembly and annotation of Popillia japonica's genome with initial clues to its potential as an invasive pest.</title>
        <authorList>
            <person name="Cucini C."/>
            <person name="Boschi S."/>
            <person name="Funari R."/>
            <person name="Cardaioli E."/>
            <person name="Iannotti N."/>
            <person name="Marturano G."/>
            <person name="Paoli F."/>
            <person name="Bruttini M."/>
            <person name="Carapelli A."/>
            <person name="Frati F."/>
            <person name="Nardi F."/>
        </authorList>
    </citation>
    <scope>NUCLEOTIDE SEQUENCE [LARGE SCALE GENOMIC DNA]</scope>
    <source>
        <strain evidence="1">DMR45628</strain>
    </source>
</reference>
<dbReference type="Proteomes" id="UP001458880">
    <property type="component" value="Unassembled WGS sequence"/>
</dbReference>
<gene>
    <name evidence="1" type="ORF">QE152_g39451</name>
</gene>
<protein>
    <submittedName>
        <fullName evidence="1">Uncharacterized protein</fullName>
    </submittedName>
</protein>
<comment type="caution">
    <text evidence="1">The sequence shown here is derived from an EMBL/GenBank/DDBJ whole genome shotgun (WGS) entry which is preliminary data.</text>
</comment>
<accession>A0AAW1HTZ5</accession>